<evidence type="ECO:0000256" key="6">
    <source>
        <dbReference type="ARBA" id="ARBA00022777"/>
    </source>
</evidence>
<evidence type="ECO:0000259" key="9">
    <source>
        <dbReference type="PROSITE" id="PS50109"/>
    </source>
</evidence>
<dbReference type="InterPro" id="IPR005467">
    <property type="entry name" value="His_kinase_dom"/>
</dbReference>
<evidence type="ECO:0000256" key="2">
    <source>
        <dbReference type="ARBA" id="ARBA00012438"/>
    </source>
</evidence>
<dbReference type="InterPro" id="IPR003018">
    <property type="entry name" value="GAF"/>
</dbReference>
<dbReference type="Gene3D" id="1.10.287.130">
    <property type="match status" value="1"/>
</dbReference>
<dbReference type="SUPFAM" id="SSF55781">
    <property type="entry name" value="GAF domain-like"/>
    <property type="match status" value="1"/>
</dbReference>
<dbReference type="Pfam" id="PF13185">
    <property type="entry name" value="GAF_2"/>
    <property type="match status" value="1"/>
</dbReference>
<dbReference type="PROSITE" id="PS50109">
    <property type="entry name" value="HIS_KIN"/>
    <property type="match status" value="1"/>
</dbReference>
<dbReference type="SMART" id="SM00387">
    <property type="entry name" value="HATPase_c"/>
    <property type="match status" value="1"/>
</dbReference>
<reference evidence="10 11" key="1">
    <citation type="submission" date="2022-10" db="EMBL/GenBank/DDBJ databases">
        <title>Defluviimonas sp. nov., isolated from ocean surface water.</title>
        <authorList>
            <person name="He W."/>
            <person name="Wang L."/>
            <person name="Zhang D.-F."/>
        </authorList>
    </citation>
    <scope>NUCLEOTIDE SEQUENCE [LARGE SCALE GENOMIC DNA]</scope>
    <source>
        <strain evidence="10 11">WL0075</strain>
    </source>
</reference>
<keyword evidence="5" id="KW-0547">Nucleotide-binding</keyword>
<dbReference type="Gene3D" id="3.30.450.40">
    <property type="match status" value="1"/>
</dbReference>
<dbReference type="InterPro" id="IPR003594">
    <property type="entry name" value="HATPase_dom"/>
</dbReference>
<evidence type="ECO:0000256" key="8">
    <source>
        <dbReference type="ARBA" id="ARBA00023012"/>
    </source>
</evidence>
<dbReference type="InterPro" id="IPR036890">
    <property type="entry name" value="HATPase_C_sf"/>
</dbReference>
<dbReference type="Pfam" id="PF02518">
    <property type="entry name" value="HATPase_c"/>
    <property type="match status" value="1"/>
</dbReference>
<dbReference type="GO" id="GO:0005524">
    <property type="term" value="F:ATP binding"/>
    <property type="evidence" value="ECO:0007669"/>
    <property type="project" value="UniProtKB-KW"/>
</dbReference>
<organism evidence="10 11">
    <name type="scientific">Albidovulum sediminicola</name>
    <dbReference type="NCBI Taxonomy" id="2984331"/>
    <lineage>
        <taxon>Bacteria</taxon>
        <taxon>Pseudomonadati</taxon>
        <taxon>Pseudomonadota</taxon>
        <taxon>Alphaproteobacteria</taxon>
        <taxon>Rhodobacterales</taxon>
        <taxon>Paracoccaceae</taxon>
        <taxon>Albidovulum</taxon>
    </lineage>
</organism>
<comment type="caution">
    <text evidence="10">The sequence shown here is derived from an EMBL/GenBank/DDBJ whole genome shotgun (WGS) entry which is preliminary data.</text>
</comment>
<dbReference type="PRINTS" id="PR00344">
    <property type="entry name" value="BCTRLSENSOR"/>
</dbReference>
<dbReference type="EMBL" id="JAOWLA010000002">
    <property type="protein sequence ID" value="MCV2863741.1"/>
    <property type="molecule type" value="Genomic_DNA"/>
</dbReference>
<dbReference type="CDD" id="cd00082">
    <property type="entry name" value="HisKA"/>
    <property type="match status" value="1"/>
</dbReference>
<dbReference type="Proteomes" id="UP001652503">
    <property type="component" value="Unassembled WGS sequence"/>
</dbReference>
<evidence type="ECO:0000313" key="11">
    <source>
        <dbReference type="Proteomes" id="UP001652503"/>
    </source>
</evidence>
<keyword evidence="4" id="KW-0808">Transferase</keyword>
<dbReference type="SUPFAM" id="SSF55874">
    <property type="entry name" value="ATPase domain of HSP90 chaperone/DNA topoisomerase II/histidine kinase"/>
    <property type="match status" value="1"/>
</dbReference>
<keyword evidence="11" id="KW-1185">Reference proteome</keyword>
<dbReference type="SUPFAM" id="SSF47384">
    <property type="entry name" value="Homodimeric domain of signal transducing histidine kinase"/>
    <property type="match status" value="1"/>
</dbReference>
<dbReference type="InterPro" id="IPR029016">
    <property type="entry name" value="GAF-like_dom_sf"/>
</dbReference>
<keyword evidence="7 10" id="KW-0067">ATP-binding</keyword>
<evidence type="ECO:0000256" key="7">
    <source>
        <dbReference type="ARBA" id="ARBA00022840"/>
    </source>
</evidence>
<dbReference type="RefSeq" id="WP_263720200.1">
    <property type="nucleotide sequence ID" value="NZ_JAOWLA010000002.1"/>
</dbReference>
<feature type="domain" description="Histidine kinase" evidence="9">
    <location>
        <begin position="225"/>
        <end position="446"/>
    </location>
</feature>
<dbReference type="PANTHER" id="PTHR43065:SF46">
    <property type="entry name" value="C4-DICARBOXYLATE TRANSPORT SENSOR PROTEIN DCTB"/>
    <property type="match status" value="1"/>
</dbReference>
<evidence type="ECO:0000256" key="3">
    <source>
        <dbReference type="ARBA" id="ARBA00022553"/>
    </source>
</evidence>
<name>A0ABT2YXY4_9RHOB</name>
<dbReference type="Pfam" id="PF00512">
    <property type="entry name" value="HisKA"/>
    <property type="match status" value="1"/>
</dbReference>
<dbReference type="EC" id="2.7.13.3" evidence="2"/>
<dbReference type="InterPro" id="IPR004358">
    <property type="entry name" value="Sig_transdc_His_kin-like_C"/>
</dbReference>
<dbReference type="Gene3D" id="3.30.565.10">
    <property type="entry name" value="Histidine kinase-like ATPase, C-terminal domain"/>
    <property type="match status" value="1"/>
</dbReference>
<keyword evidence="6" id="KW-0418">Kinase</keyword>
<evidence type="ECO:0000256" key="1">
    <source>
        <dbReference type="ARBA" id="ARBA00000085"/>
    </source>
</evidence>
<dbReference type="SMART" id="SM00388">
    <property type="entry name" value="HisKA"/>
    <property type="match status" value="1"/>
</dbReference>
<comment type="catalytic activity">
    <reaction evidence="1">
        <text>ATP + protein L-histidine = ADP + protein N-phospho-L-histidine.</text>
        <dbReference type="EC" id="2.7.13.3"/>
    </reaction>
</comment>
<proteinExistence type="predicted"/>
<dbReference type="InterPro" id="IPR036097">
    <property type="entry name" value="HisK_dim/P_sf"/>
</dbReference>
<evidence type="ECO:0000313" key="10">
    <source>
        <dbReference type="EMBL" id="MCV2863741.1"/>
    </source>
</evidence>
<evidence type="ECO:0000256" key="4">
    <source>
        <dbReference type="ARBA" id="ARBA00022679"/>
    </source>
</evidence>
<dbReference type="PANTHER" id="PTHR43065">
    <property type="entry name" value="SENSOR HISTIDINE KINASE"/>
    <property type="match status" value="1"/>
</dbReference>
<protein>
    <recommendedName>
        <fullName evidence="2">histidine kinase</fullName>
        <ecNumber evidence="2">2.7.13.3</ecNumber>
    </recommendedName>
</protein>
<evidence type="ECO:0000256" key="5">
    <source>
        <dbReference type="ARBA" id="ARBA00022741"/>
    </source>
</evidence>
<dbReference type="SMART" id="SM00065">
    <property type="entry name" value="GAF"/>
    <property type="match status" value="1"/>
</dbReference>
<dbReference type="InterPro" id="IPR003661">
    <property type="entry name" value="HisK_dim/P_dom"/>
</dbReference>
<sequence>MYNPAPLRAQVWGQDHEASSLRTLNTFAVDLIGIPSAEDLFWYVAQNVVGRLNFVDCVIYQADDAQTELRQVAAWGEKNPYGRNIINPLVIPFGRGITGQVAQTQRAVIVDDLLQDKNYIPDTQLARSEICVPLVFRGRVVGVIDSEHPEPHAFGEAELEILSTVAAMTGAKLELLAEAQRSTRRYQDLMASHAQLTLEINNRKALEAKLFEAKKLEAIGRLAGRFAHEFNNLLTVILGNLEFLEEDMAGPESGQYLSDASTAASRGARLMQDMLIFAQRTRLEPSIIDMNALVHDFCRSHPLERNSETDLHLGERLWSVSADAKAVENILSNLLENAQDAMPSGGRVIVQTENIRHHLGANALFGTDLLPGRYVRLSVTDDGIGIPEDRLSQIFDPFYTSKPVGSGTGLGLSIVRGLAQQLGGAVAVESEVGRGTTFQVLLPAVFEGANDFLTIKR</sequence>
<keyword evidence="3" id="KW-0597">Phosphoprotein</keyword>
<keyword evidence="8" id="KW-0902">Two-component regulatory system</keyword>
<accession>A0ABT2YXY4</accession>
<gene>
    <name evidence="10" type="ORF">OE647_03185</name>
</gene>